<organism evidence="1 2">
    <name type="scientific">Pleurodeles waltl</name>
    <name type="common">Iberian ribbed newt</name>
    <dbReference type="NCBI Taxonomy" id="8319"/>
    <lineage>
        <taxon>Eukaryota</taxon>
        <taxon>Metazoa</taxon>
        <taxon>Chordata</taxon>
        <taxon>Craniata</taxon>
        <taxon>Vertebrata</taxon>
        <taxon>Euteleostomi</taxon>
        <taxon>Amphibia</taxon>
        <taxon>Batrachia</taxon>
        <taxon>Caudata</taxon>
        <taxon>Salamandroidea</taxon>
        <taxon>Salamandridae</taxon>
        <taxon>Pleurodelinae</taxon>
        <taxon>Pleurodeles</taxon>
    </lineage>
</organism>
<sequence>MTVRFCLGAWHRGRAVSCSLADGPLGGSELEGPSQEEQKGKYISWELLPPLVKHVKVNMDFPEDEVPDTSSGSLLHQFQSSVPVDVAIHPCIQVIKREWRDSNKILLPRFMAKLYPLQNMSQVLPDSVPIDSFVASLFGRTSVAEDAVIQDAVDKKVDVSLKKAYSGTHLALRAEFMGLT</sequence>
<keyword evidence="2" id="KW-1185">Reference proteome</keyword>
<dbReference type="AlphaFoldDB" id="A0AAV7SCD0"/>
<dbReference type="Proteomes" id="UP001066276">
    <property type="component" value="Chromosome 4_2"/>
</dbReference>
<evidence type="ECO:0000313" key="2">
    <source>
        <dbReference type="Proteomes" id="UP001066276"/>
    </source>
</evidence>
<accession>A0AAV7SCD0</accession>
<reference evidence="1" key="1">
    <citation type="journal article" date="2022" name="bioRxiv">
        <title>Sequencing and chromosome-scale assembly of the giantPleurodeles waltlgenome.</title>
        <authorList>
            <person name="Brown T."/>
            <person name="Elewa A."/>
            <person name="Iarovenko S."/>
            <person name="Subramanian E."/>
            <person name="Araus A.J."/>
            <person name="Petzold A."/>
            <person name="Susuki M."/>
            <person name="Suzuki K.-i.T."/>
            <person name="Hayashi T."/>
            <person name="Toyoda A."/>
            <person name="Oliveira C."/>
            <person name="Osipova E."/>
            <person name="Leigh N.D."/>
            <person name="Simon A."/>
            <person name="Yun M.H."/>
        </authorList>
    </citation>
    <scope>NUCLEOTIDE SEQUENCE</scope>
    <source>
        <strain evidence="1">20211129_DDA</strain>
        <tissue evidence="1">Liver</tissue>
    </source>
</reference>
<dbReference type="Gene3D" id="1.10.287.3160">
    <property type="match status" value="1"/>
</dbReference>
<comment type="caution">
    <text evidence="1">The sequence shown here is derived from an EMBL/GenBank/DDBJ whole genome shotgun (WGS) entry which is preliminary data.</text>
</comment>
<evidence type="ECO:0000313" key="1">
    <source>
        <dbReference type="EMBL" id="KAJ1160858.1"/>
    </source>
</evidence>
<proteinExistence type="predicted"/>
<name>A0AAV7SCD0_PLEWA</name>
<dbReference type="EMBL" id="JANPWB010000008">
    <property type="protein sequence ID" value="KAJ1160858.1"/>
    <property type="molecule type" value="Genomic_DNA"/>
</dbReference>
<protein>
    <submittedName>
        <fullName evidence="1">Uncharacterized protein</fullName>
    </submittedName>
</protein>
<gene>
    <name evidence="1" type="ORF">NDU88_001350</name>
</gene>